<dbReference type="Pfam" id="PF07690">
    <property type="entry name" value="MFS_1"/>
    <property type="match status" value="2"/>
</dbReference>
<feature type="transmembrane region" description="Helical" evidence="3">
    <location>
        <begin position="38"/>
        <end position="57"/>
    </location>
</feature>
<dbReference type="PROSITE" id="PS50850">
    <property type="entry name" value="MFS"/>
    <property type="match status" value="1"/>
</dbReference>
<dbReference type="GO" id="GO:0000329">
    <property type="term" value="C:fungal-type vacuole membrane"/>
    <property type="evidence" value="ECO:0007669"/>
    <property type="project" value="TreeGrafter"/>
</dbReference>
<evidence type="ECO:0000259" key="4">
    <source>
        <dbReference type="PROSITE" id="PS50850"/>
    </source>
</evidence>
<evidence type="ECO:0000256" key="3">
    <source>
        <dbReference type="SAM" id="Phobius"/>
    </source>
</evidence>
<feature type="region of interest" description="Disordered" evidence="2">
    <location>
        <begin position="470"/>
        <end position="511"/>
    </location>
</feature>
<dbReference type="EMBL" id="KB446544">
    <property type="protein sequence ID" value="EME39863.1"/>
    <property type="molecule type" value="Genomic_DNA"/>
</dbReference>
<dbReference type="InterPro" id="IPR011701">
    <property type="entry name" value="MFS"/>
</dbReference>
<keyword evidence="3" id="KW-1133">Transmembrane helix</keyword>
<sequence length="511" mass="55859">MAAVARPFLWFYHEFGLDSVHASGRNAWLIILARSLRMFAYGTNALILALFFSEVGFSDSRIGLFMTLTLAGDVILGTFLTLIADRVGRRKILFGGSFLMVLTGVVFAYFENFWILLFAAVIGVVSATGGDFGPFRTIEESVLSQLTTPKTRSDVLAWYVTLSALGSTLGSEASGRIIEYLQSFDGWNLADAYHSLFWIYAVMGVVNAILVLLLTNACEADPRQEKYAQVPQDEAEDHSIELVDSPVSINTARPALPAPESKANSWLAWLFSWMGNISTPTLAIVWKLWVLLAIDSLADGMVPYSLTNYYMDSKFHPSKATLGDLTSISYFLTAIGGIFAGPLARKIGLVNTMVFTHIPSSAAVLVFPLPQVLWGTAILLFLRAGLNNMDQAPRAALIAGVVKPEERTAVMGITAMMRTLAATAGPMVTGFLAGSNRFWIAFVAGGAFRLTYDIGLWVIFVNVKLNQHEPAGPEMRQSTTQERRQSQDDADIASLASSDVDDDDDENVRTK</sequence>
<keyword evidence="6" id="KW-1185">Reference proteome</keyword>
<dbReference type="STRING" id="675120.N1PBX7"/>
<feature type="transmembrane region" description="Helical" evidence="3">
    <location>
        <begin position="92"/>
        <end position="110"/>
    </location>
</feature>
<evidence type="ECO:0000313" key="5">
    <source>
        <dbReference type="EMBL" id="EME39863.1"/>
    </source>
</evidence>
<reference evidence="6" key="1">
    <citation type="journal article" date="2012" name="PLoS Genet.">
        <title>The genomes of the fungal plant pathogens Cladosporium fulvum and Dothistroma septosporum reveal adaptation to different hosts and lifestyles but also signatures of common ancestry.</title>
        <authorList>
            <person name="de Wit P.J.G.M."/>
            <person name="van der Burgt A."/>
            <person name="Oekmen B."/>
            <person name="Stergiopoulos I."/>
            <person name="Abd-Elsalam K.A."/>
            <person name="Aerts A.L."/>
            <person name="Bahkali A.H."/>
            <person name="Beenen H.G."/>
            <person name="Chettri P."/>
            <person name="Cox M.P."/>
            <person name="Datema E."/>
            <person name="de Vries R.P."/>
            <person name="Dhillon B."/>
            <person name="Ganley A.R."/>
            <person name="Griffiths S.A."/>
            <person name="Guo Y."/>
            <person name="Hamelin R.C."/>
            <person name="Henrissat B."/>
            <person name="Kabir M.S."/>
            <person name="Jashni M.K."/>
            <person name="Kema G."/>
            <person name="Klaubauf S."/>
            <person name="Lapidus A."/>
            <person name="Levasseur A."/>
            <person name="Lindquist E."/>
            <person name="Mehrabi R."/>
            <person name="Ohm R.A."/>
            <person name="Owen T.J."/>
            <person name="Salamov A."/>
            <person name="Schwelm A."/>
            <person name="Schijlen E."/>
            <person name="Sun H."/>
            <person name="van den Burg H.A."/>
            <person name="van Ham R.C.H.J."/>
            <person name="Zhang S."/>
            <person name="Goodwin S.B."/>
            <person name="Grigoriev I.V."/>
            <person name="Collemare J."/>
            <person name="Bradshaw R.E."/>
        </authorList>
    </citation>
    <scope>NUCLEOTIDE SEQUENCE [LARGE SCALE GENOMIC DNA]</scope>
    <source>
        <strain evidence="6">NZE10 / CBS 128990</strain>
    </source>
</reference>
<dbReference type="InterPro" id="IPR036259">
    <property type="entry name" value="MFS_trans_sf"/>
</dbReference>
<feature type="compositionally biased region" description="Acidic residues" evidence="2">
    <location>
        <begin position="499"/>
        <end position="511"/>
    </location>
</feature>
<dbReference type="PANTHER" id="PTHR23520">
    <property type="entry name" value="TRANSPORTER, PUTATIVE (AFU_ORTHOLOGUE AFUA_3G04000)-RELATED"/>
    <property type="match status" value="1"/>
</dbReference>
<dbReference type="HOGENOM" id="CLU_025894_2_1_1"/>
<dbReference type="OrthoDB" id="10027823at2759"/>
<name>N1PBX7_DOTSN</name>
<dbReference type="InterPro" id="IPR020846">
    <property type="entry name" value="MFS_dom"/>
</dbReference>
<keyword evidence="3" id="KW-0812">Transmembrane</keyword>
<reference evidence="5 6" key="2">
    <citation type="journal article" date="2012" name="PLoS Pathog.">
        <title>Diverse lifestyles and strategies of plant pathogenesis encoded in the genomes of eighteen Dothideomycetes fungi.</title>
        <authorList>
            <person name="Ohm R.A."/>
            <person name="Feau N."/>
            <person name="Henrissat B."/>
            <person name="Schoch C.L."/>
            <person name="Horwitz B.A."/>
            <person name="Barry K.W."/>
            <person name="Condon B.J."/>
            <person name="Copeland A.C."/>
            <person name="Dhillon B."/>
            <person name="Glaser F."/>
            <person name="Hesse C.N."/>
            <person name="Kosti I."/>
            <person name="LaButti K."/>
            <person name="Lindquist E.A."/>
            <person name="Lucas S."/>
            <person name="Salamov A.A."/>
            <person name="Bradshaw R.E."/>
            <person name="Ciuffetti L."/>
            <person name="Hamelin R.C."/>
            <person name="Kema G.H.J."/>
            <person name="Lawrence C."/>
            <person name="Scott J.A."/>
            <person name="Spatafora J.W."/>
            <person name="Turgeon B.G."/>
            <person name="de Wit P.J.G.M."/>
            <person name="Zhong S."/>
            <person name="Goodwin S.B."/>
            <person name="Grigoriev I.V."/>
        </authorList>
    </citation>
    <scope>NUCLEOTIDE SEQUENCE [LARGE SCALE GENOMIC DNA]</scope>
    <source>
        <strain evidence="6">NZE10 / CBS 128990</strain>
    </source>
</reference>
<dbReference type="SUPFAM" id="SSF103473">
    <property type="entry name" value="MFS general substrate transporter"/>
    <property type="match status" value="1"/>
</dbReference>
<feature type="transmembrane region" description="Helical" evidence="3">
    <location>
        <begin position="156"/>
        <end position="177"/>
    </location>
</feature>
<dbReference type="GO" id="GO:0022857">
    <property type="term" value="F:transmembrane transporter activity"/>
    <property type="evidence" value="ECO:0007669"/>
    <property type="project" value="InterPro"/>
</dbReference>
<feature type="transmembrane region" description="Helical" evidence="3">
    <location>
        <begin position="292"/>
        <end position="310"/>
    </location>
</feature>
<feature type="transmembrane region" description="Helical" evidence="3">
    <location>
        <begin position="439"/>
        <end position="460"/>
    </location>
</feature>
<evidence type="ECO:0000256" key="2">
    <source>
        <dbReference type="SAM" id="MobiDB-lite"/>
    </source>
</evidence>
<feature type="transmembrane region" description="Helical" evidence="3">
    <location>
        <begin position="322"/>
        <end position="341"/>
    </location>
</feature>
<protein>
    <recommendedName>
        <fullName evidence="4">Major facilitator superfamily (MFS) profile domain-containing protein</fullName>
    </recommendedName>
</protein>
<dbReference type="Proteomes" id="UP000016933">
    <property type="component" value="Unassembled WGS sequence"/>
</dbReference>
<dbReference type="OMA" id="HATFWVY"/>
<feature type="transmembrane region" description="Helical" evidence="3">
    <location>
        <begin position="197"/>
        <end position="217"/>
    </location>
</feature>
<feature type="transmembrane region" description="Helical" evidence="3">
    <location>
        <begin position="63"/>
        <end position="83"/>
    </location>
</feature>
<proteinExistence type="predicted"/>
<feature type="transmembrane region" description="Helical" evidence="3">
    <location>
        <begin position="361"/>
        <end position="382"/>
    </location>
</feature>
<dbReference type="PANTHER" id="PTHR23520:SF5">
    <property type="entry name" value="TRANSPORTER, PUTATIVE (AFU_ORTHOLOGUE AFUA_3G04000)-RELATED"/>
    <property type="match status" value="1"/>
</dbReference>
<dbReference type="Gene3D" id="1.20.1250.20">
    <property type="entry name" value="MFS general substrate transporter like domains"/>
    <property type="match status" value="2"/>
</dbReference>
<evidence type="ECO:0000313" key="6">
    <source>
        <dbReference type="Proteomes" id="UP000016933"/>
    </source>
</evidence>
<evidence type="ECO:0000256" key="1">
    <source>
        <dbReference type="ARBA" id="ARBA00004141"/>
    </source>
</evidence>
<comment type="subcellular location">
    <subcellularLocation>
        <location evidence="1">Membrane</location>
        <topology evidence="1">Multi-pass membrane protein</topology>
    </subcellularLocation>
</comment>
<dbReference type="AlphaFoldDB" id="N1PBX7"/>
<keyword evidence="3" id="KW-0472">Membrane</keyword>
<gene>
    <name evidence="5" type="ORF">DOTSEDRAFT_74680</name>
</gene>
<organism evidence="5 6">
    <name type="scientific">Dothistroma septosporum (strain NZE10 / CBS 128990)</name>
    <name type="common">Red band needle blight fungus</name>
    <name type="synonym">Mycosphaerella pini</name>
    <dbReference type="NCBI Taxonomy" id="675120"/>
    <lineage>
        <taxon>Eukaryota</taxon>
        <taxon>Fungi</taxon>
        <taxon>Dikarya</taxon>
        <taxon>Ascomycota</taxon>
        <taxon>Pezizomycotina</taxon>
        <taxon>Dothideomycetes</taxon>
        <taxon>Dothideomycetidae</taxon>
        <taxon>Mycosphaerellales</taxon>
        <taxon>Mycosphaerellaceae</taxon>
        <taxon>Dothistroma</taxon>
    </lineage>
</organism>
<feature type="transmembrane region" description="Helical" evidence="3">
    <location>
        <begin position="116"/>
        <end position="135"/>
    </location>
</feature>
<accession>N1PBX7</accession>
<feature type="domain" description="Major facilitator superfamily (MFS) profile" evidence="4">
    <location>
        <begin position="26"/>
        <end position="464"/>
    </location>
</feature>
<dbReference type="eggNOG" id="ENOG502SISJ">
    <property type="taxonomic scope" value="Eukaryota"/>
</dbReference>